<evidence type="ECO:0000313" key="20">
    <source>
        <dbReference type="EMBL" id="CAC5381404.1"/>
    </source>
</evidence>
<feature type="domain" description="Aminoacyl-tRNA synthetase class I anticodon-binding" evidence="19">
    <location>
        <begin position="380"/>
        <end position="515"/>
    </location>
</feature>
<evidence type="ECO:0000256" key="8">
    <source>
        <dbReference type="ARBA" id="ARBA00023146"/>
    </source>
</evidence>
<dbReference type="InterPro" id="IPR049940">
    <property type="entry name" value="GluQ/Sye"/>
</dbReference>
<feature type="domain" description="Glutamyl/glutaminyl-tRNA synthetase class Ib catalytic" evidence="18">
    <location>
        <begin position="32"/>
        <end position="336"/>
    </location>
</feature>
<dbReference type="GO" id="GO:0000049">
    <property type="term" value="F:tRNA binding"/>
    <property type="evidence" value="ECO:0007669"/>
    <property type="project" value="InterPro"/>
</dbReference>
<evidence type="ECO:0000256" key="11">
    <source>
        <dbReference type="ARBA" id="ARBA00044142"/>
    </source>
</evidence>
<proteinExistence type="inferred from homology"/>
<dbReference type="EMBL" id="CACVKT020003055">
    <property type="protein sequence ID" value="CAC5381404.1"/>
    <property type="molecule type" value="Genomic_DNA"/>
</dbReference>
<evidence type="ECO:0000256" key="10">
    <source>
        <dbReference type="ARBA" id="ARBA00044054"/>
    </source>
</evidence>
<dbReference type="NCBIfam" id="TIGR00464">
    <property type="entry name" value="gltX_bact"/>
    <property type="match status" value="1"/>
</dbReference>
<dbReference type="Gene3D" id="1.10.10.350">
    <property type="match status" value="1"/>
</dbReference>
<dbReference type="EC" id="6.1.1.17" evidence="3"/>
<dbReference type="PANTHER" id="PTHR43311:SF2">
    <property type="entry name" value="GLUTAMATE--TRNA LIGASE, MITOCHONDRIAL-RELATED"/>
    <property type="match status" value="1"/>
</dbReference>
<organism evidence="20 21">
    <name type="scientific">Mytilus coruscus</name>
    <name type="common">Sea mussel</name>
    <dbReference type="NCBI Taxonomy" id="42192"/>
    <lineage>
        <taxon>Eukaryota</taxon>
        <taxon>Metazoa</taxon>
        <taxon>Spiralia</taxon>
        <taxon>Lophotrochozoa</taxon>
        <taxon>Mollusca</taxon>
        <taxon>Bivalvia</taxon>
        <taxon>Autobranchia</taxon>
        <taxon>Pteriomorphia</taxon>
        <taxon>Mytilida</taxon>
        <taxon>Mytiloidea</taxon>
        <taxon>Mytilidae</taxon>
        <taxon>Mytilinae</taxon>
        <taxon>Mytilus</taxon>
    </lineage>
</organism>
<keyword evidence="5 17" id="KW-0547">Nucleotide-binding</keyword>
<evidence type="ECO:0000256" key="17">
    <source>
        <dbReference type="RuleBase" id="RU363037"/>
    </source>
</evidence>
<dbReference type="PANTHER" id="PTHR43311">
    <property type="entry name" value="GLUTAMATE--TRNA LIGASE"/>
    <property type="match status" value="1"/>
</dbReference>
<dbReference type="InterPro" id="IPR020751">
    <property type="entry name" value="aa-tRNA-synth_I_codon-bd_sub2"/>
</dbReference>
<protein>
    <recommendedName>
        <fullName evidence="11">Nondiscriminating glutamyl-tRNA synthetase EARS2, mitochondrial</fullName>
        <ecNumber evidence="3">6.1.1.17</ecNumber>
        <ecNumber evidence="10">6.1.1.24</ecNumber>
    </recommendedName>
    <alternativeName>
        <fullName evidence="13">Glutamate--tRNA(Gln) ligase EARS2, mitochondrial</fullName>
    </alternativeName>
    <alternativeName>
        <fullName evidence="9">Glutamyl-tRNA synthetase</fullName>
    </alternativeName>
    <alternativeName>
        <fullName evidence="12">Mitochondrial glutamyl-tRNA synthetase</fullName>
    </alternativeName>
</protein>
<keyword evidence="6 17" id="KW-0067">ATP-binding</keyword>
<dbReference type="OrthoDB" id="428822at2759"/>
<evidence type="ECO:0000259" key="19">
    <source>
        <dbReference type="Pfam" id="PF19269"/>
    </source>
</evidence>
<keyword evidence="21" id="KW-1185">Reference proteome</keyword>
<comment type="catalytic activity">
    <reaction evidence="14">
        <text>tRNA(Glu) + L-glutamate + ATP = L-glutamyl-tRNA(Glu) + AMP + diphosphate</text>
        <dbReference type="Rhea" id="RHEA:23540"/>
        <dbReference type="Rhea" id="RHEA-COMP:9663"/>
        <dbReference type="Rhea" id="RHEA-COMP:9680"/>
        <dbReference type="ChEBI" id="CHEBI:29985"/>
        <dbReference type="ChEBI" id="CHEBI:30616"/>
        <dbReference type="ChEBI" id="CHEBI:33019"/>
        <dbReference type="ChEBI" id="CHEBI:78442"/>
        <dbReference type="ChEBI" id="CHEBI:78520"/>
        <dbReference type="ChEBI" id="CHEBI:456215"/>
        <dbReference type="EC" id="6.1.1.17"/>
    </reaction>
    <physiologicalReaction direction="left-to-right" evidence="14">
        <dbReference type="Rhea" id="RHEA:23541"/>
    </physiologicalReaction>
</comment>
<dbReference type="InterPro" id="IPR033910">
    <property type="entry name" value="GluRS_core"/>
</dbReference>
<name>A0A6J8BES9_MYTCO</name>
<comment type="similarity">
    <text evidence="2">Belongs to the class-I aminoacyl-tRNA synthetase family. Glutamate--tRNA ligase type 1 subfamily.</text>
</comment>
<keyword evidence="7 17" id="KW-0648">Protein biosynthesis</keyword>
<evidence type="ECO:0000256" key="5">
    <source>
        <dbReference type="ARBA" id="ARBA00022741"/>
    </source>
</evidence>
<dbReference type="HAMAP" id="MF_00022">
    <property type="entry name" value="Glu_tRNA_synth_type1"/>
    <property type="match status" value="1"/>
</dbReference>
<dbReference type="GO" id="GO:0005739">
    <property type="term" value="C:mitochondrion"/>
    <property type="evidence" value="ECO:0007669"/>
    <property type="project" value="UniProtKB-SubCell"/>
</dbReference>
<evidence type="ECO:0000256" key="7">
    <source>
        <dbReference type="ARBA" id="ARBA00022917"/>
    </source>
</evidence>
<dbReference type="InterPro" id="IPR014729">
    <property type="entry name" value="Rossmann-like_a/b/a_fold"/>
</dbReference>
<evidence type="ECO:0000256" key="14">
    <source>
        <dbReference type="ARBA" id="ARBA00047366"/>
    </source>
</evidence>
<dbReference type="EC" id="6.1.1.24" evidence="10"/>
<reference evidence="20 21" key="1">
    <citation type="submission" date="2020-06" db="EMBL/GenBank/DDBJ databases">
        <authorList>
            <person name="Li R."/>
            <person name="Bekaert M."/>
        </authorList>
    </citation>
    <scope>NUCLEOTIDE SEQUENCE [LARGE SCALE GENOMIC DNA]</scope>
    <source>
        <strain evidence="21">wild</strain>
    </source>
</reference>
<keyword evidence="8 17" id="KW-0030">Aminoacyl-tRNA synthetase</keyword>
<dbReference type="FunFam" id="3.40.50.620:FF:000045">
    <property type="entry name" value="Glutamate--tRNA ligase, mitochondrial"/>
    <property type="match status" value="1"/>
</dbReference>
<evidence type="ECO:0000256" key="13">
    <source>
        <dbReference type="ARBA" id="ARBA00044313"/>
    </source>
</evidence>
<dbReference type="InterPro" id="IPR000924">
    <property type="entry name" value="Glu/Gln-tRNA-synth"/>
</dbReference>
<evidence type="ECO:0000256" key="6">
    <source>
        <dbReference type="ARBA" id="ARBA00022840"/>
    </source>
</evidence>
<dbReference type="GO" id="GO:0004818">
    <property type="term" value="F:glutamate-tRNA ligase activity"/>
    <property type="evidence" value="ECO:0007669"/>
    <property type="project" value="UniProtKB-EC"/>
</dbReference>
<dbReference type="InterPro" id="IPR004527">
    <property type="entry name" value="Glu-tRNA-ligase_bac/mito"/>
</dbReference>
<comment type="catalytic activity">
    <reaction evidence="15">
        <text>tRNA(Glx) + L-glutamate + ATP = L-glutamyl-tRNA(Glx) + AMP + diphosphate</text>
        <dbReference type="Rhea" id="RHEA:18397"/>
        <dbReference type="Rhea" id="RHEA-COMP:9713"/>
        <dbReference type="Rhea" id="RHEA-COMP:9716"/>
        <dbReference type="ChEBI" id="CHEBI:29985"/>
        <dbReference type="ChEBI" id="CHEBI:30616"/>
        <dbReference type="ChEBI" id="CHEBI:33019"/>
        <dbReference type="ChEBI" id="CHEBI:78442"/>
        <dbReference type="ChEBI" id="CHEBI:78520"/>
        <dbReference type="ChEBI" id="CHEBI:456215"/>
        <dbReference type="EC" id="6.1.1.24"/>
    </reaction>
    <physiologicalReaction direction="left-to-right" evidence="15">
        <dbReference type="Rhea" id="RHEA:18398"/>
    </physiologicalReaction>
</comment>
<dbReference type="Pfam" id="PF19269">
    <property type="entry name" value="Anticodon_2"/>
    <property type="match status" value="1"/>
</dbReference>
<dbReference type="Gene3D" id="3.40.50.620">
    <property type="entry name" value="HUPs"/>
    <property type="match status" value="1"/>
</dbReference>
<evidence type="ECO:0000256" key="3">
    <source>
        <dbReference type="ARBA" id="ARBA00012835"/>
    </source>
</evidence>
<dbReference type="GO" id="GO:0005524">
    <property type="term" value="F:ATP binding"/>
    <property type="evidence" value="ECO:0007669"/>
    <property type="project" value="UniProtKB-KW"/>
</dbReference>
<dbReference type="InterPro" id="IPR008925">
    <property type="entry name" value="aa_tRNA-synth_I_cd-bd_sf"/>
</dbReference>
<sequence length="531" mass="61278">MVLTKSFYSPFKHLNRWTIFRCFHVSRSVNCVRVRFAPSPTGQLHLGSLRTALYNFLYAKANNGKFILRIEDTDQTRKVPGAVESLCNILQWASVHPDEGPFSGGDYGPYVQSERLHLYQKYIENLLQNGTAYKCFCSQKRLDLLRKEALRNRETPRYDGRCRHLSDEERQDKLQKGIPYVVRLKLVQLAEPFEDLIYGPIEIDLTENEGDPVLMKTDNYPTYHFANVVDDYLMKITHVLRGVEWQLSTPKHLMIYQAFGWTPPKYAHLPLIMNNDGTKLSKRQGDIHVEHFMKLGYYSEALLNYITLPGGGFTKTDSDVLKLDELVKNFNLSTVKRTSGRLDPAHLDRLNQMFIQRKIADGEINELTEKIRKIIMSKYSGNLSFDLQFDDLSTEYLKQILCWCQNRISRLDELAGSDFEFLWLKPDKIVISNIDISNPLEVLQSCIECVRNMDAFDESSVGSEMRKNAKYMNVKFAPYMKFLRMCLSGMKEGPSVGEIMTVLGKSKTLERLKHASCICEEKESSSTRTEN</sequence>
<dbReference type="Pfam" id="PF00749">
    <property type="entry name" value="tRNA-synt_1c"/>
    <property type="match status" value="1"/>
</dbReference>
<evidence type="ECO:0000256" key="4">
    <source>
        <dbReference type="ARBA" id="ARBA00022598"/>
    </source>
</evidence>
<accession>A0A6J8BES9</accession>
<dbReference type="GO" id="GO:0050561">
    <property type="term" value="F:glutamate-tRNA(Gln) ligase activity"/>
    <property type="evidence" value="ECO:0007669"/>
    <property type="project" value="UniProtKB-EC"/>
</dbReference>
<evidence type="ECO:0000256" key="16">
    <source>
        <dbReference type="ARBA" id="ARBA00047689"/>
    </source>
</evidence>
<dbReference type="SUPFAM" id="SSF52374">
    <property type="entry name" value="Nucleotidylyl transferase"/>
    <property type="match status" value="1"/>
</dbReference>
<evidence type="ECO:0000256" key="12">
    <source>
        <dbReference type="ARBA" id="ARBA00044251"/>
    </source>
</evidence>
<dbReference type="InterPro" id="IPR045462">
    <property type="entry name" value="aa-tRNA-synth_I_cd-bd"/>
</dbReference>
<gene>
    <name evidence="20" type="ORF">MCOR_17278</name>
</gene>
<dbReference type="GO" id="GO:0008270">
    <property type="term" value="F:zinc ion binding"/>
    <property type="evidence" value="ECO:0007669"/>
    <property type="project" value="InterPro"/>
</dbReference>
<dbReference type="GO" id="GO:0006424">
    <property type="term" value="P:glutamyl-tRNA aminoacylation"/>
    <property type="evidence" value="ECO:0007669"/>
    <property type="project" value="InterPro"/>
</dbReference>
<dbReference type="PRINTS" id="PR00987">
    <property type="entry name" value="TRNASYNTHGLU"/>
</dbReference>
<evidence type="ECO:0000256" key="9">
    <source>
        <dbReference type="ARBA" id="ARBA00030865"/>
    </source>
</evidence>
<dbReference type="CDD" id="cd00808">
    <property type="entry name" value="GluRS_core"/>
    <property type="match status" value="1"/>
</dbReference>
<keyword evidence="4 17" id="KW-0436">Ligase</keyword>
<evidence type="ECO:0000256" key="2">
    <source>
        <dbReference type="ARBA" id="ARBA00007894"/>
    </source>
</evidence>
<comment type="catalytic activity">
    <reaction evidence="16">
        <text>tRNA(Gln) + L-glutamate + ATP = L-glutamyl-tRNA(Gln) + AMP + diphosphate</text>
        <dbReference type="Rhea" id="RHEA:64612"/>
        <dbReference type="Rhea" id="RHEA-COMP:9662"/>
        <dbReference type="Rhea" id="RHEA-COMP:9684"/>
        <dbReference type="ChEBI" id="CHEBI:29985"/>
        <dbReference type="ChEBI" id="CHEBI:30616"/>
        <dbReference type="ChEBI" id="CHEBI:33019"/>
        <dbReference type="ChEBI" id="CHEBI:78442"/>
        <dbReference type="ChEBI" id="CHEBI:78520"/>
        <dbReference type="ChEBI" id="CHEBI:456215"/>
    </reaction>
    <physiologicalReaction direction="left-to-right" evidence="16">
        <dbReference type="Rhea" id="RHEA:64613"/>
    </physiologicalReaction>
</comment>
<comment type="subcellular location">
    <subcellularLocation>
        <location evidence="1">Mitochondrion</location>
    </subcellularLocation>
</comment>
<dbReference type="SUPFAM" id="SSF48163">
    <property type="entry name" value="An anticodon-binding domain of class I aminoacyl-tRNA synthetases"/>
    <property type="match status" value="1"/>
</dbReference>
<evidence type="ECO:0000256" key="1">
    <source>
        <dbReference type="ARBA" id="ARBA00004173"/>
    </source>
</evidence>
<dbReference type="AlphaFoldDB" id="A0A6J8BES9"/>
<dbReference type="Proteomes" id="UP000507470">
    <property type="component" value="Unassembled WGS sequence"/>
</dbReference>
<evidence type="ECO:0000313" key="21">
    <source>
        <dbReference type="Proteomes" id="UP000507470"/>
    </source>
</evidence>
<evidence type="ECO:0000256" key="15">
    <source>
        <dbReference type="ARBA" id="ARBA00047479"/>
    </source>
</evidence>
<evidence type="ECO:0000259" key="18">
    <source>
        <dbReference type="Pfam" id="PF00749"/>
    </source>
</evidence>
<dbReference type="InterPro" id="IPR020058">
    <property type="entry name" value="Glu/Gln-tRNA-synth_Ib_cat-dom"/>
</dbReference>